<proteinExistence type="predicted"/>
<accession>A0A8X6VJ57</accession>
<dbReference type="EMBL" id="BMAU01021356">
    <property type="protein sequence ID" value="GFY20692.1"/>
    <property type="molecule type" value="Genomic_DNA"/>
</dbReference>
<protein>
    <submittedName>
        <fullName evidence="1">Uncharacterized protein</fullName>
    </submittedName>
</protein>
<sequence>MTENHHDNVIYRNPWVGLLSEDWNPNILKEVEWSGKKCQYLAWGSKPDFAGGPNSLCYTTANPSGGSPSLGERPAPVNRLALRRLCCRVSGADKGWPVYPLDPHPDAVALYSGWTPGKRRAWVLSDDWHTLVGLRVSTSTQANLLTSTSSTASTQPNVPLINTATAKSNSRTSAVSKAANNLNQNKKNGRMLTTEPQPEIEIQMRPHISRNKVA</sequence>
<evidence type="ECO:0000313" key="1">
    <source>
        <dbReference type="EMBL" id="GFY20692.1"/>
    </source>
</evidence>
<reference evidence="1" key="1">
    <citation type="submission" date="2020-08" db="EMBL/GenBank/DDBJ databases">
        <title>Multicomponent nature underlies the extraordinary mechanical properties of spider dragline silk.</title>
        <authorList>
            <person name="Kono N."/>
            <person name="Nakamura H."/>
            <person name="Mori M."/>
            <person name="Yoshida Y."/>
            <person name="Ohtoshi R."/>
            <person name="Malay A.D."/>
            <person name="Moran D.A.P."/>
            <person name="Tomita M."/>
            <person name="Numata K."/>
            <person name="Arakawa K."/>
        </authorList>
    </citation>
    <scope>NUCLEOTIDE SEQUENCE</scope>
</reference>
<gene>
    <name evidence="1" type="ORF">TNCV_1119261</name>
</gene>
<dbReference type="AlphaFoldDB" id="A0A8X6VJ57"/>
<organism evidence="1 2">
    <name type="scientific">Trichonephila clavipes</name>
    <name type="common">Golden silk orbweaver</name>
    <name type="synonym">Nephila clavipes</name>
    <dbReference type="NCBI Taxonomy" id="2585209"/>
    <lineage>
        <taxon>Eukaryota</taxon>
        <taxon>Metazoa</taxon>
        <taxon>Ecdysozoa</taxon>
        <taxon>Arthropoda</taxon>
        <taxon>Chelicerata</taxon>
        <taxon>Arachnida</taxon>
        <taxon>Araneae</taxon>
        <taxon>Araneomorphae</taxon>
        <taxon>Entelegynae</taxon>
        <taxon>Araneoidea</taxon>
        <taxon>Nephilidae</taxon>
        <taxon>Trichonephila</taxon>
    </lineage>
</organism>
<comment type="caution">
    <text evidence="1">The sequence shown here is derived from an EMBL/GenBank/DDBJ whole genome shotgun (WGS) entry which is preliminary data.</text>
</comment>
<keyword evidence="2" id="KW-1185">Reference proteome</keyword>
<evidence type="ECO:0000313" key="2">
    <source>
        <dbReference type="Proteomes" id="UP000887159"/>
    </source>
</evidence>
<dbReference type="Proteomes" id="UP000887159">
    <property type="component" value="Unassembled WGS sequence"/>
</dbReference>
<name>A0A8X6VJ57_TRICX</name>